<feature type="non-terminal residue" evidence="14">
    <location>
        <position position="1"/>
    </location>
</feature>
<dbReference type="EMBL" id="JAATIS010005064">
    <property type="protein sequence ID" value="KAG2460408.1"/>
    <property type="molecule type" value="Genomic_DNA"/>
</dbReference>
<evidence type="ECO:0000256" key="8">
    <source>
        <dbReference type="ARBA" id="ARBA00023157"/>
    </source>
</evidence>
<dbReference type="PROSITE" id="PS00022">
    <property type="entry name" value="EGF_1"/>
    <property type="match status" value="1"/>
</dbReference>
<dbReference type="Gene3D" id="2.10.25.10">
    <property type="entry name" value="Laminin"/>
    <property type="match status" value="2"/>
</dbReference>
<organism evidence="14 15">
    <name type="scientific">Polypterus senegalus</name>
    <name type="common">Senegal bichir</name>
    <dbReference type="NCBI Taxonomy" id="55291"/>
    <lineage>
        <taxon>Eukaryota</taxon>
        <taxon>Metazoa</taxon>
        <taxon>Chordata</taxon>
        <taxon>Craniata</taxon>
        <taxon>Vertebrata</taxon>
        <taxon>Euteleostomi</taxon>
        <taxon>Actinopterygii</taxon>
        <taxon>Polypteriformes</taxon>
        <taxon>Polypteridae</taxon>
        <taxon>Polypterus</taxon>
    </lineage>
</organism>
<keyword evidence="15" id="KW-1185">Reference proteome</keyword>
<feature type="disulfide bond" evidence="10">
    <location>
        <begin position="168"/>
        <end position="177"/>
    </location>
</feature>
<dbReference type="SMART" id="SM00179">
    <property type="entry name" value="EGF_CA"/>
    <property type="match status" value="2"/>
</dbReference>
<dbReference type="InterPro" id="IPR006212">
    <property type="entry name" value="Furin_repeat"/>
</dbReference>
<keyword evidence="9" id="KW-0325">Glycoprotein</keyword>
<comment type="caution">
    <text evidence="10">Lacks conserved residue(s) required for the propagation of feature annotation.</text>
</comment>
<comment type="subcellular location">
    <subcellularLocation>
        <location evidence="1">Endoplasmic reticulum</location>
    </subcellularLocation>
</comment>
<dbReference type="SMART" id="SM00181">
    <property type="entry name" value="EGF"/>
    <property type="match status" value="4"/>
</dbReference>
<evidence type="ECO:0000256" key="10">
    <source>
        <dbReference type="PROSITE-ProRule" id="PRU00076"/>
    </source>
</evidence>
<dbReference type="SMART" id="SM00261">
    <property type="entry name" value="FU"/>
    <property type="match status" value="2"/>
</dbReference>
<dbReference type="PROSITE" id="PS50026">
    <property type="entry name" value="EGF_3"/>
    <property type="match status" value="1"/>
</dbReference>
<keyword evidence="7" id="KW-0106">Calcium</keyword>
<dbReference type="AlphaFoldDB" id="A0A8X8BJW8"/>
<dbReference type="PANTHER" id="PTHR24039:SF28">
    <property type="entry name" value="EGF-LIKE DOMAIN-CONTAINING PROTEIN"/>
    <property type="match status" value="1"/>
</dbReference>
<dbReference type="PROSITE" id="PS00010">
    <property type="entry name" value="ASX_HYDROXYL"/>
    <property type="match status" value="1"/>
</dbReference>
<evidence type="ECO:0000256" key="5">
    <source>
        <dbReference type="ARBA" id="ARBA00022737"/>
    </source>
</evidence>
<evidence type="ECO:0000256" key="4">
    <source>
        <dbReference type="ARBA" id="ARBA00022729"/>
    </source>
</evidence>
<dbReference type="InterPro" id="IPR018097">
    <property type="entry name" value="EGF_Ca-bd_CS"/>
</dbReference>
<dbReference type="SUPFAM" id="SSF57184">
    <property type="entry name" value="Growth factor receptor domain"/>
    <property type="match status" value="1"/>
</dbReference>
<evidence type="ECO:0000256" key="9">
    <source>
        <dbReference type="ARBA" id="ARBA00023180"/>
    </source>
</evidence>
<dbReference type="OrthoDB" id="19903at2759"/>
<accession>A0A8X8BJW8</accession>
<dbReference type="Proteomes" id="UP000886611">
    <property type="component" value="Unassembled WGS sequence"/>
</dbReference>
<feature type="signal peptide" evidence="12">
    <location>
        <begin position="1"/>
        <end position="24"/>
    </location>
</feature>
<evidence type="ECO:0000256" key="12">
    <source>
        <dbReference type="SAM" id="SignalP"/>
    </source>
</evidence>
<evidence type="ECO:0000313" key="14">
    <source>
        <dbReference type="EMBL" id="KAG2460408.1"/>
    </source>
</evidence>
<dbReference type="InterPro" id="IPR009030">
    <property type="entry name" value="Growth_fac_rcpt_cys_sf"/>
</dbReference>
<dbReference type="GO" id="GO:0005509">
    <property type="term" value="F:calcium ion binding"/>
    <property type="evidence" value="ECO:0007669"/>
    <property type="project" value="InterPro"/>
</dbReference>
<dbReference type="PROSITE" id="PS01248">
    <property type="entry name" value="EGF_LAM_1"/>
    <property type="match status" value="1"/>
</dbReference>
<dbReference type="InterPro" id="IPR000742">
    <property type="entry name" value="EGF"/>
</dbReference>
<keyword evidence="8 10" id="KW-1015">Disulfide bond</keyword>
<dbReference type="PANTHER" id="PTHR24039">
    <property type="entry name" value="FIBRILLIN-RELATED"/>
    <property type="match status" value="1"/>
</dbReference>
<evidence type="ECO:0000256" key="7">
    <source>
        <dbReference type="ARBA" id="ARBA00022837"/>
    </source>
</evidence>
<protein>
    <submittedName>
        <fullName evidence="14">CRE2B protein</fullName>
    </submittedName>
</protein>
<dbReference type="SUPFAM" id="SSF57196">
    <property type="entry name" value="EGF/Laminin"/>
    <property type="match status" value="1"/>
</dbReference>
<keyword evidence="4 12" id="KW-0732">Signal</keyword>
<sequence length="362" mass="40539">MRFVGCWLALLLFSFILYCPFVRAKDLKNSCPTCKTIVENFEKGLDRTSKKNFGGGNTAWEERKLSKYETSEIRLVEILENLCDSSNFECNHMVEEHEDHFENWWFKKKQKYPDLFKWFCIDTIKVCCPKGTFGPDCNACIGGSENPCNGNGKCNGDGTRTGDGKCSCDKEYEGDLCLECADGYYGKQRNDTFSLCTECHESCKTCTGPTNKDCKECKDGWLKNNVEECNDIDECANESSPCTESQYCLNNPGSYTCKACDEACDTCTGEGPDQCKACASGYTLEDSKCTDINECINSEEKVCSRENEECVNTKGSFKCFCAVGFEDQEGVCVETKQTDDLSKNESLDSETTKVLESAHQDL</sequence>
<feature type="region of interest" description="Disordered" evidence="11">
    <location>
        <begin position="337"/>
        <end position="362"/>
    </location>
</feature>
<keyword evidence="3 10" id="KW-0245">EGF-like domain</keyword>
<dbReference type="GO" id="GO:0005783">
    <property type="term" value="C:endoplasmic reticulum"/>
    <property type="evidence" value="ECO:0007669"/>
    <property type="project" value="UniProtKB-SubCell"/>
</dbReference>
<proteinExistence type="inferred from homology"/>
<evidence type="ECO:0000256" key="2">
    <source>
        <dbReference type="ARBA" id="ARBA00005897"/>
    </source>
</evidence>
<keyword evidence="5" id="KW-0677">Repeat</keyword>
<dbReference type="InterPro" id="IPR021852">
    <property type="entry name" value="DUF3456"/>
</dbReference>
<reference evidence="14 15" key="1">
    <citation type="journal article" date="2021" name="Cell">
        <title>Tracing the genetic footprints of vertebrate landing in non-teleost ray-finned fishes.</title>
        <authorList>
            <person name="Bi X."/>
            <person name="Wang K."/>
            <person name="Yang L."/>
            <person name="Pan H."/>
            <person name="Jiang H."/>
            <person name="Wei Q."/>
            <person name="Fang M."/>
            <person name="Yu H."/>
            <person name="Zhu C."/>
            <person name="Cai Y."/>
            <person name="He Y."/>
            <person name="Gan X."/>
            <person name="Zeng H."/>
            <person name="Yu D."/>
            <person name="Zhu Y."/>
            <person name="Jiang H."/>
            <person name="Qiu Q."/>
            <person name="Yang H."/>
            <person name="Zhang Y.E."/>
            <person name="Wang W."/>
            <person name="Zhu M."/>
            <person name="He S."/>
            <person name="Zhang G."/>
        </authorList>
    </citation>
    <scope>NUCLEOTIDE SEQUENCE [LARGE SCALE GENOMIC DNA]</scope>
    <source>
        <strain evidence="14">Bchr_013</strain>
    </source>
</reference>
<comment type="similarity">
    <text evidence="2">Belongs to the CRELD family.</text>
</comment>
<comment type="caution">
    <text evidence="14">The sequence shown here is derived from an EMBL/GenBank/DDBJ whole genome shotgun (WGS) entry which is preliminary data.</text>
</comment>
<gene>
    <name evidence="14" type="primary">Creld2b</name>
    <name evidence="14" type="ORF">GTO96_0021366</name>
</gene>
<dbReference type="InterPro" id="IPR049883">
    <property type="entry name" value="NOTCH1_EGF-like"/>
</dbReference>
<dbReference type="InterPro" id="IPR001881">
    <property type="entry name" value="EGF-like_Ca-bd_dom"/>
</dbReference>
<evidence type="ECO:0000313" key="15">
    <source>
        <dbReference type="Proteomes" id="UP000886611"/>
    </source>
</evidence>
<evidence type="ECO:0000256" key="11">
    <source>
        <dbReference type="SAM" id="MobiDB-lite"/>
    </source>
</evidence>
<keyword evidence="6" id="KW-0256">Endoplasmic reticulum</keyword>
<dbReference type="InterPro" id="IPR002049">
    <property type="entry name" value="LE_dom"/>
</dbReference>
<dbReference type="PROSITE" id="PS01186">
    <property type="entry name" value="EGF_2"/>
    <property type="match status" value="1"/>
</dbReference>
<dbReference type="Pfam" id="PF11938">
    <property type="entry name" value="DUF3456"/>
    <property type="match status" value="2"/>
</dbReference>
<dbReference type="Gene3D" id="2.10.220.10">
    <property type="entry name" value="Hormone Receptor, Insulin-like Growth Factor Receptor 1, Chain A, domain 2"/>
    <property type="match status" value="1"/>
</dbReference>
<dbReference type="CDD" id="cd00064">
    <property type="entry name" value="FU"/>
    <property type="match status" value="2"/>
</dbReference>
<feature type="domain" description="EGF-like" evidence="13">
    <location>
        <begin position="136"/>
        <end position="178"/>
    </location>
</feature>
<evidence type="ECO:0000256" key="3">
    <source>
        <dbReference type="ARBA" id="ARBA00022536"/>
    </source>
</evidence>
<evidence type="ECO:0000256" key="1">
    <source>
        <dbReference type="ARBA" id="ARBA00004240"/>
    </source>
</evidence>
<dbReference type="Pfam" id="PF07645">
    <property type="entry name" value="EGF_CA"/>
    <property type="match status" value="2"/>
</dbReference>
<feature type="non-terminal residue" evidence="14">
    <location>
        <position position="362"/>
    </location>
</feature>
<feature type="chain" id="PRO_5036460097" evidence="12">
    <location>
        <begin position="25"/>
        <end position="362"/>
    </location>
</feature>
<evidence type="ECO:0000259" key="13">
    <source>
        <dbReference type="PROSITE" id="PS50026"/>
    </source>
</evidence>
<dbReference type="PROSITE" id="PS01187">
    <property type="entry name" value="EGF_CA"/>
    <property type="match status" value="2"/>
</dbReference>
<dbReference type="InterPro" id="IPR000152">
    <property type="entry name" value="EGF-type_Asp/Asn_hydroxyl_site"/>
</dbReference>
<evidence type="ECO:0000256" key="6">
    <source>
        <dbReference type="ARBA" id="ARBA00022824"/>
    </source>
</evidence>
<name>A0A8X8BJW8_POLSE</name>